<dbReference type="InParanoid" id="L5KM25"/>
<keyword evidence="3" id="KW-1185">Reference proteome</keyword>
<proteinExistence type="predicted"/>
<evidence type="ECO:0000313" key="3">
    <source>
        <dbReference type="Proteomes" id="UP000010552"/>
    </source>
</evidence>
<evidence type="ECO:0000256" key="1">
    <source>
        <dbReference type="SAM" id="MobiDB-lite"/>
    </source>
</evidence>
<gene>
    <name evidence="2" type="ORF">PAL_GLEAN10008985</name>
</gene>
<feature type="region of interest" description="Disordered" evidence="1">
    <location>
        <begin position="1"/>
        <end position="38"/>
    </location>
</feature>
<feature type="region of interest" description="Disordered" evidence="1">
    <location>
        <begin position="60"/>
        <end position="79"/>
    </location>
</feature>
<dbReference type="Proteomes" id="UP000010552">
    <property type="component" value="Unassembled WGS sequence"/>
</dbReference>
<dbReference type="AlphaFoldDB" id="L5KM25"/>
<evidence type="ECO:0000313" key="2">
    <source>
        <dbReference type="EMBL" id="ELK11826.1"/>
    </source>
</evidence>
<organism evidence="2 3">
    <name type="scientific">Pteropus alecto</name>
    <name type="common">Black flying fox</name>
    <dbReference type="NCBI Taxonomy" id="9402"/>
    <lineage>
        <taxon>Eukaryota</taxon>
        <taxon>Metazoa</taxon>
        <taxon>Chordata</taxon>
        <taxon>Craniata</taxon>
        <taxon>Vertebrata</taxon>
        <taxon>Euteleostomi</taxon>
        <taxon>Mammalia</taxon>
        <taxon>Eutheria</taxon>
        <taxon>Laurasiatheria</taxon>
        <taxon>Chiroptera</taxon>
        <taxon>Yinpterochiroptera</taxon>
        <taxon>Pteropodoidea</taxon>
        <taxon>Pteropodidae</taxon>
        <taxon>Pteropodinae</taxon>
        <taxon>Pteropus</taxon>
    </lineage>
</organism>
<reference evidence="3" key="1">
    <citation type="journal article" date="2013" name="Science">
        <title>Comparative analysis of bat genomes provides insight into the evolution of flight and immunity.</title>
        <authorList>
            <person name="Zhang G."/>
            <person name="Cowled C."/>
            <person name="Shi Z."/>
            <person name="Huang Z."/>
            <person name="Bishop-Lilly K.A."/>
            <person name="Fang X."/>
            <person name="Wynne J.W."/>
            <person name="Xiong Z."/>
            <person name="Baker M.L."/>
            <person name="Zhao W."/>
            <person name="Tachedjian M."/>
            <person name="Zhu Y."/>
            <person name="Zhou P."/>
            <person name="Jiang X."/>
            <person name="Ng J."/>
            <person name="Yang L."/>
            <person name="Wu L."/>
            <person name="Xiao J."/>
            <person name="Feng Y."/>
            <person name="Chen Y."/>
            <person name="Sun X."/>
            <person name="Zhang Y."/>
            <person name="Marsh G.A."/>
            <person name="Crameri G."/>
            <person name="Broder C.C."/>
            <person name="Frey K.G."/>
            <person name="Wang L.F."/>
            <person name="Wang J."/>
        </authorList>
    </citation>
    <scope>NUCLEOTIDE SEQUENCE [LARGE SCALE GENOMIC DNA]</scope>
</reference>
<accession>L5KM25</accession>
<protein>
    <submittedName>
        <fullName evidence="2">Uncharacterized protein</fullName>
    </submittedName>
</protein>
<dbReference type="EMBL" id="KB030668">
    <property type="protein sequence ID" value="ELK11826.1"/>
    <property type="molecule type" value="Genomic_DNA"/>
</dbReference>
<feature type="compositionally biased region" description="Polar residues" evidence="1">
    <location>
        <begin position="11"/>
        <end position="26"/>
    </location>
</feature>
<name>L5KM25_PTEAL</name>
<sequence>MSVEPILLPASQKSSRSVEFSNTTGKQRADRKSGKKRNIPCGFIASVSCLIASPLLRINYRQPPPPTQTSKSQQLSKVHPQATPWRLFLWRLEDSNPQRPFSPLNLANDFTLIFRCFADTDVLLL</sequence>